<feature type="chain" id="PRO_5040108350" description="Secreted protein" evidence="1">
    <location>
        <begin position="22"/>
        <end position="80"/>
    </location>
</feature>
<accession>A0A9P6DF26</accession>
<reference evidence="2" key="1">
    <citation type="submission" date="2020-11" db="EMBL/GenBank/DDBJ databases">
        <authorList>
            <consortium name="DOE Joint Genome Institute"/>
            <person name="Ahrendt S."/>
            <person name="Riley R."/>
            <person name="Andreopoulos W."/>
            <person name="Labutti K."/>
            <person name="Pangilinan J."/>
            <person name="Ruiz-Duenas F.J."/>
            <person name="Barrasa J.M."/>
            <person name="Sanchez-Garcia M."/>
            <person name="Camarero S."/>
            <person name="Miyauchi S."/>
            <person name="Serrano A."/>
            <person name="Linde D."/>
            <person name="Babiker R."/>
            <person name="Drula E."/>
            <person name="Ayuso-Fernandez I."/>
            <person name="Pacheco R."/>
            <person name="Padilla G."/>
            <person name="Ferreira P."/>
            <person name="Barriuso J."/>
            <person name="Kellner H."/>
            <person name="Castanera R."/>
            <person name="Alfaro M."/>
            <person name="Ramirez L."/>
            <person name="Pisabarro A.G."/>
            <person name="Kuo A."/>
            <person name="Tritt A."/>
            <person name="Lipzen A."/>
            <person name="He G."/>
            <person name="Yan M."/>
            <person name="Ng V."/>
            <person name="Cullen D."/>
            <person name="Martin F."/>
            <person name="Rosso M.-N."/>
            <person name="Henrissat B."/>
            <person name="Hibbett D."/>
            <person name="Martinez A.T."/>
            <person name="Grigoriev I.V."/>
        </authorList>
    </citation>
    <scope>NUCLEOTIDE SEQUENCE</scope>
    <source>
        <strain evidence="2">ATCC 90797</strain>
    </source>
</reference>
<dbReference type="Proteomes" id="UP000807025">
    <property type="component" value="Unassembled WGS sequence"/>
</dbReference>
<comment type="caution">
    <text evidence="2">The sequence shown here is derived from an EMBL/GenBank/DDBJ whole genome shotgun (WGS) entry which is preliminary data.</text>
</comment>
<name>A0A9P6DF26_PLEER</name>
<dbReference type="EMBL" id="MU154569">
    <property type="protein sequence ID" value="KAF9494769.1"/>
    <property type="molecule type" value="Genomic_DNA"/>
</dbReference>
<proteinExistence type="predicted"/>
<gene>
    <name evidence="2" type="ORF">BDN71DRAFT_938127</name>
</gene>
<evidence type="ECO:0000256" key="1">
    <source>
        <dbReference type="SAM" id="SignalP"/>
    </source>
</evidence>
<feature type="signal peptide" evidence="1">
    <location>
        <begin position="1"/>
        <end position="21"/>
    </location>
</feature>
<keyword evidence="3" id="KW-1185">Reference proteome</keyword>
<organism evidence="2 3">
    <name type="scientific">Pleurotus eryngii</name>
    <name type="common">Boletus of the steppes</name>
    <dbReference type="NCBI Taxonomy" id="5323"/>
    <lineage>
        <taxon>Eukaryota</taxon>
        <taxon>Fungi</taxon>
        <taxon>Dikarya</taxon>
        <taxon>Basidiomycota</taxon>
        <taxon>Agaricomycotina</taxon>
        <taxon>Agaricomycetes</taxon>
        <taxon>Agaricomycetidae</taxon>
        <taxon>Agaricales</taxon>
        <taxon>Pleurotineae</taxon>
        <taxon>Pleurotaceae</taxon>
        <taxon>Pleurotus</taxon>
    </lineage>
</organism>
<protein>
    <recommendedName>
        <fullName evidence="4">Secreted protein</fullName>
    </recommendedName>
</protein>
<evidence type="ECO:0008006" key="4">
    <source>
        <dbReference type="Google" id="ProtNLM"/>
    </source>
</evidence>
<sequence length="80" mass="8718">MWAWVLIIALALLTRFRVVMYRGPTATSGDICGKVCSKLPGRLVLTALRGFDGLAFKLTIRPPGCGVLRGRMFNVLRGAP</sequence>
<evidence type="ECO:0000313" key="3">
    <source>
        <dbReference type="Proteomes" id="UP000807025"/>
    </source>
</evidence>
<keyword evidence="1" id="KW-0732">Signal</keyword>
<evidence type="ECO:0000313" key="2">
    <source>
        <dbReference type="EMBL" id="KAF9494769.1"/>
    </source>
</evidence>
<dbReference type="AlphaFoldDB" id="A0A9P6DF26"/>